<sequence length="570" mass="64729">MNLVTLEPYSAEEWDFLCAHFRETPLAEAQLSQLATSVGYRWPIADKKEIVDRYLDFKYEDLSSAPGLVRRPKRVQLLVDILRQTLSFEMPMDEYTDQIRDMPRTQVDSMIFEQQAIPEGPRIPNLQEPVDVPRTTTTDPVSSTAFEFSAGSRKAADQFLKRFARVEELEGFRDLLSYRFALKSEEPADTEVEPFVSILPELNVLLQLVAQLELDVLKQADDNEPSRFVECLLDRLPVAVIAVDRTGRIISRNANCAEYPFLQSDSYGGIEVFERVDVDAAQTTGVEFLFQDCLYFAKRFVHSGQVDASLQVLAFYNFLPLRMRLEELCWAEYGKSLNFCRRSTVVAVNFGEGELIDNSAEEIHFSSPCYSVDSRVRVHPLNRHQYFAFFGDLSPAECRQYLREHCLRLGLEAAQIALADLSRQAVQLNGPDAWRLSMREQLQDVGYALRPKVLIASAFRPLVASLKKTLAPVADVNSAESIARAERRLNLGETDALVIDIDTFMGGHFRRALSLRDKLGVSLPCFFLTQKNPDQFKQQFGLREQDRFIQKPIDKQAALEVVAASLHCGI</sequence>
<gene>
    <name evidence="1" type="ordered locus">Caka_1142</name>
</gene>
<dbReference type="STRING" id="583355.Caka_1142"/>
<organism evidence="1 2">
    <name type="scientific">Coraliomargarita akajimensis (strain DSM 45221 / IAM 15411 / JCM 23193 / KCTC 12865 / 04OKA010-24)</name>
    <dbReference type="NCBI Taxonomy" id="583355"/>
    <lineage>
        <taxon>Bacteria</taxon>
        <taxon>Pseudomonadati</taxon>
        <taxon>Verrucomicrobiota</taxon>
        <taxon>Opitutia</taxon>
        <taxon>Puniceicoccales</taxon>
        <taxon>Coraliomargaritaceae</taxon>
        <taxon>Coraliomargarita</taxon>
    </lineage>
</organism>
<dbReference type="Proteomes" id="UP000000925">
    <property type="component" value="Chromosome"/>
</dbReference>
<reference evidence="1 2" key="1">
    <citation type="journal article" date="2010" name="Stand. Genomic Sci.">
        <title>Complete genome sequence of Coraliomargarita akajimensis type strain (04OKA010-24).</title>
        <authorList>
            <person name="Mavromatis K."/>
            <person name="Abt B."/>
            <person name="Brambilla E."/>
            <person name="Lapidus A."/>
            <person name="Copeland A."/>
            <person name="Deshpande S."/>
            <person name="Nolan M."/>
            <person name="Lucas S."/>
            <person name="Tice H."/>
            <person name="Cheng J.F."/>
            <person name="Han C."/>
            <person name="Detter J.C."/>
            <person name="Woyke T."/>
            <person name="Goodwin L."/>
            <person name="Pitluck S."/>
            <person name="Held B."/>
            <person name="Brettin T."/>
            <person name="Tapia R."/>
            <person name="Ivanova N."/>
            <person name="Mikhailova N."/>
            <person name="Pati A."/>
            <person name="Liolios K."/>
            <person name="Chen A."/>
            <person name="Palaniappan K."/>
            <person name="Land M."/>
            <person name="Hauser L."/>
            <person name="Chang Y.J."/>
            <person name="Jeffries C.D."/>
            <person name="Rohde M."/>
            <person name="Goker M."/>
            <person name="Bristow J."/>
            <person name="Eisen J.A."/>
            <person name="Markowitz V."/>
            <person name="Hugenholtz P."/>
            <person name="Klenk H.P."/>
            <person name="Kyrpides N.C."/>
        </authorList>
    </citation>
    <scope>NUCLEOTIDE SEQUENCE [LARGE SCALE GENOMIC DNA]</scope>
    <source>
        <strain evidence="2">DSM 45221 / IAM 15411 / JCM 23193 / KCTC 12865</strain>
    </source>
</reference>
<dbReference type="EMBL" id="CP001998">
    <property type="protein sequence ID" value="ADE54163.1"/>
    <property type="molecule type" value="Genomic_DNA"/>
</dbReference>
<evidence type="ECO:0000313" key="2">
    <source>
        <dbReference type="Proteomes" id="UP000000925"/>
    </source>
</evidence>
<proteinExistence type="predicted"/>
<evidence type="ECO:0000313" key="1">
    <source>
        <dbReference type="EMBL" id="ADE54163.1"/>
    </source>
</evidence>
<evidence type="ECO:0008006" key="3">
    <source>
        <dbReference type="Google" id="ProtNLM"/>
    </source>
</evidence>
<dbReference type="RefSeq" id="WP_013042885.1">
    <property type="nucleotide sequence ID" value="NC_014008.1"/>
</dbReference>
<dbReference type="KEGG" id="caa:Caka_1142"/>
<dbReference type="HOGENOM" id="CLU_477951_0_0_0"/>
<name>D5EI97_CORAD</name>
<keyword evidence="2" id="KW-1185">Reference proteome</keyword>
<accession>D5EI97</accession>
<dbReference type="AlphaFoldDB" id="D5EI97"/>
<protein>
    <recommendedName>
        <fullName evidence="3">Response regulatory domain-containing protein</fullName>
    </recommendedName>
</protein>